<keyword evidence="2" id="KW-1185">Reference proteome</keyword>
<dbReference type="EMBL" id="JANCLV010000020">
    <property type="protein sequence ID" value="MCP9001861.1"/>
    <property type="molecule type" value="Genomic_DNA"/>
</dbReference>
<organism evidence="1 2">
    <name type="scientific">Pseudarthrobacter humi</name>
    <dbReference type="NCBI Taxonomy" id="2952523"/>
    <lineage>
        <taxon>Bacteria</taxon>
        <taxon>Bacillati</taxon>
        <taxon>Actinomycetota</taxon>
        <taxon>Actinomycetes</taxon>
        <taxon>Micrococcales</taxon>
        <taxon>Micrococcaceae</taxon>
        <taxon>Pseudarthrobacter</taxon>
    </lineage>
</organism>
<gene>
    <name evidence="1" type="ORF">NFC73_19315</name>
</gene>
<evidence type="ECO:0000313" key="2">
    <source>
        <dbReference type="Proteomes" id="UP001524318"/>
    </source>
</evidence>
<accession>A0ABT1LVR6</accession>
<dbReference type="RefSeq" id="WP_254752900.1">
    <property type="nucleotide sequence ID" value="NZ_JANCLV010000020.1"/>
</dbReference>
<proteinExistence type="predicted"/>
<evidence type="ECO:0000313" key="1">
    <source>
        <dbReference type="EMBL" id="MCP9001861.1"/>
    </source>
</evidence>
<sequence length="91" mass="10333">MNEMTLKDEWDRLDSKTRTWLVDNPGCVIVPRTVTARIKQYAAGHIEVDGHGQMMLSREDLDFIHEKGTDVDAVQVSEVPFFDATQPGSRE</sequence>
<name>A0ABT1LVR6_9MICC</name>
<dbReference type="Proteomes" id="UP001524318">
    <property type="component" value="Unassembled WGS sequence"/>
</dbReference>
<protein>
    <submittedName>
        <fullName evidence="1">Uncharacterized protein</fullName>
    </submittedName>
</protein>
<reference evidence="1 2" key="1">
    <citation type="submission" date="2022-06" db="EMBL/GenBank/DDBJ databases">
        <title>Pseudarthrobacter sp. strain RMG13 Genome sequencing and assembly.</title>
        <authorList>
            <person name="Kim I."/>
        </authorList>
    </citation>
    <scope>NUCLEOTIDE SEQUENCE [LARGE SCALE GENOMIC DNA]</scope>
    <source>
        <strain evidence="1 2">RMG13</strain>
    </source>
</reference>
<comment type="caution">
    <text evidence="1">The sequence shown here is derived from an EMBL/GenBank/DDBJ whole genome shotgun (WGS) entry which is preliminary data.</text>
</comment>